<feature type="compositionally biased region" description="Basic residues" evidence="1">
    <location>
        <begin position="106"/>
        <end position="122"/>
    </location>
</feature>
<sequence>MLGKKAANYQLVCVKPVWENNRSRLFSFRSGLDSVIDGRSGYVHMPTRLSRVYRGWHRFSRLHSFTLQSASRSRLRRLRHGVILATLGTEVGRRAAADLPLARKNGTRRHAVRSAQSRHGRRQVSSSLARPQFRVKVGAARLLRATQSTRSFPSIRRQMG</sequence>
<dbReference type="EMBL" id="CAAALY010023147">
    <property type="protein sequence ID" value="VEL15022.1"/>
    <property type="molecule type" value="Genomic_DNA"/>
</dbReference>
<name>A0A3S5CEN0_9PLAT</name>
<evidence type="ECO:0000313" key="2">
    <source>
        <dbReference type="EMBL" id="VEL15022.1"/>
    </source>
</evidence>
<protein>
    <submittedName>
        <fullName evidence="2">Uncharacterized protein</fullName>
    </submittedName>
</protein>
<evidence type="ECO:0000256" key="1">
    <source>
        <dbReference type="SAM" id="MobiDB-lite"/>
    </source>
</evidence>
<accession>A0A3S5CEN0</accession>
<keyword evidence="3" id="KW-1185">Reference proteome</keyword>
<reference evidence="2" key="1">
    <citation type="submission" date="2018-11" db="EMBL/GenBank/DDBJ databases">
        <authorList>
            <consortium name="Pathogen Informatics"/>
        </authorList>
    </citation>
    <scope>NUCLEOTIDE SEQUENCE</scope>
</reference>
<gene>
    <name evidence="2" type="ORF">PXEA_LOCUS8462</name>
</gene>
<proteinExistence type="predicted"/>
<dbReference type="Proteomes" id="UP000784294">
    <property type="component" value="Unassembled WGS sequence"/>
</dbReference>
<dbReference type="AlphaFoldDB" id="A0A3S5CEN0"/>
<organism evidence="2 3">
    <name type="scientific">Protopolystoma xenopodis</name>
    <dbReference type="NCBI Taxonomy" id="117903"/>
    <lineage>
        <taxon>Eukaryota</taxon>
        <taxon>Metazoa</taxon>
        <taxon>Spiralia</taxon>
        <taxon>Lophotrochozoa</taxon>
        <taxon>Platyhelminthes</taxon>
        <taxon>Monogenea</taxon>
        <taxon>Polyopisthocotylea</taxon>
        <taxon>Polystomatidea</taxon>
        <taxon>Polystomatidae</taxon>
        <taxon>Protopolystoma</taxon>
    </lineage>
</organism>
<comment type="caution">
    <text evidence="2">The sequence shown here is derived from an EMBL/GenBank/DDBJ whole genome shotgun (WGS) entry which is preliminary data.</text>
</comment>
<feature type="region of interest" description="Disordered" evidence="1">
    <location>
        <begin position="106"/>
        <end position="128"/>
    </location>
</feature>
<evidence type="ECO:0000313" key="3">
    <source>
        <dbReference type="Proteomes" id="UP000784294"/>
    </source>
</evidence>